<evidence type="ECO:0000313" key="1">
    <source>
        <dbReference type="EMBL" id="SDN15166.1"/>
    </source>
</evidence>
<dbReference type="AlphaFoldDB" id="A0A1G9Z3A3"/>
<protein>
    <submittedName>
        <fullName evidence="1">Uncharacterized protein</fullName>
    </submittedName>
</protein>
<dbReference type="Proteomes" id="UP000199440">
    <property type="component" value="Unassembled WGS sequence"/>
</dbReference>
<organism evidence="1 2">
    <name type="scientific">Kriegella aquimaris</name>
    <dbReference type="NCBI Taxonomy" id="192904"/>
    <lineage>
        <taxon>Bacteria</taxon>
        <taxon>Pseudomonadati</taxon>
        <taxon>Bacteroidota</taxon>
        <taxon>Flavobacteriia</taxon>
        <taxon>Flavobacteriales</taxon>
        <taxon>Flavobacteriaceae</taxon>
        <taxon>Kriegella</taxon>
    </lineage>
</organism>
<reference evidence="1 2" key="1">
    <citation type="submission" date="2016-10" db="EMBL/GenBank/DDBJ databases">
        <authorList>
            <person name="de Groot N.N."/>
        </authorList>
    </citation>
    <scope>NUCLEOTIDE SEQUENCE [LARGE SCALE GENOMIC DNA]</scope>
    <source>
        <strain evidence="1 2">DSM 19886</strain>
    </source>
</reference>
<name>A0A1G9Z3A3_9FLAO</name>
<proteinExistence type="predicted"/>
<evidence type="ECO:0000313" key="2">
    <source>
        <dbReference type="Proteomes" id="UP000199440"/>
    </source>
</evidence>
<keyword evidence="2" id="KW-1185">Reference proteome</keyword>
<gene>
    <name evidence="1" type="ORF">SAMN04488514_1382</name>
</gene>
<sequence length="41" mass="4356">MVGGPVKKQRLTLYIANRAVSDKFIGLGVFSKSAKSLGFGN</sequence>
<dbReference type="EMBL" id="FNGV01000038">
    <property type="protein sequence ID" value="SDN15166.1"/>
    <property type="molecule type" value="Genomic_DNA"/>
</dbReference>
<accession>A0A1G9Z3A3</accession>